<protein>
    <submittedName>
        <fullName evidence="1">Uncharacterized protein</fullName>
    </submittedName>
</protein>
<accession>X0X362</accession>
<feature type="non-terminal residue" evidence="1">
    <location>
        <position position="176"/>
    </location>
</feature>
<organism evidence="1">
    <name type="scientific">marine sediment metagenome</name>
    <dbReference type="NCBI Taxonomy" id="412755"/>
    <lineage>
        <taxon>unclassified sequences</taxon>
        <taxon>metagenomes</taxon>
        <taxon>ecological metagenomes</taxon>
    </lineage>
</organism>
<comment type="caution">
    <text evidence="1">The sequence shown here is derived from an EMBL/GenBank/DDBJ whole genome shotgun (WGS) entry which is preliminary data.</text>
</comment>
<name>X0X362_9ZZZZ</name>
<reference evidence="1" key="1">
    <citation type="journal article" date="2014" name="Front. Microbiol.">
        <title>High frequency of phylogenetically diverse reductive dehalogenase-homologous genes in deep subseafloor sedimentary metagenomes.</title>
        <authorList>
            <person name="Kawai M."/>
            <person name="Futagami T."/>
            <person name="Toyoda A."/>
            <person name="Takaki Y."/>
            <person name="Nishi S."/>
            <person name="Hori S."/>
            <person name="Arai W."/>
            <person name="Tsubouchi T."/>
            <person name="Morono Y."/>
            <person name="Uchiyama I."/>
            <person name="Ito T."/>
            <person name="Fujiyama A."/>
            <person name="Inagaki F."/>
            <person name="Takami H."/>
        </authorList>
    </citation>
    <scope>NUCLEOTIDE SEQUENCE</scope>
    <source>
        <strain evidence="1">Expedition CK06-06</strain>
    </source>
</reference>
<gene>
    <name evidence="1" type="ORF">S01H1_65482</name>
</gene>
<proteinExistence type="predicted"/>
<dbReference type="AlphaFoldDB" id="X0X362"/>
<dbReference type="EMBL" id="BARS01043234">
    <property type="protein sequence ID" value="GAG37445.1"/>
    <property type="molecule type" value="Genomic_DNA"/>
</dbReference>
<evidence type="ECO:0000313" key="1">
    <source>
        <dbReference type="EMBL" id="GAG37445.1"/>
    </source>
</evidence>
<sequence length="176" mass="19815">MKVHRNELLNAIKTVRPATSNIEDMSNLYFSGEDVVAYNDKMCLHYPFKSDFTFLINGNLMFNFVEKVDTEQITMAVKDDKLIMKAKGMKATLTTVLESEIIDRTKKVKEEIKDLSVHTLPDNFVEGAYLCMFSASSDPTSGTLTCLNVNGKKIITGDARRGSLFTMKGEMESFMI</sequence>